<dbReference type="Pfam" id="PF11412">
    <property type="entry name" value="DsbD_N"/>
    <property type="match status" value="1"/>
</dbReference>
<dbReference type="EMBL" id="CP021330">
    <property type="protein sequence ID" value="AVX05275.1"/>
    <property type="molecule type" value="Genomic_DNA"/>
</dbReference>
<protein>
    <recommendedName>
        <fullName evidence="2">Thiol:disulfide interchange protein DsbD N-terminal domain-containing protein</fullName>
    </recommendedName>
</protein>
<feature type="chain" id="PRO_5015303084" description="Thiol:disulfide interchange protein DsbD N-terminal domain-containing protein" evidence="1">
    <location>
        <begin position="23"/>
        <end position="279"/>
    </location>
</feature>
<dbReference type="RefSeq" id="WP_117396227.1">
    <property type="nucleotide sequence ID" value="NZ_CP021330.1"/>
</dbReference>
<keyword evidence="1" id="KW-0732">Signal</keyword>
<dbReference type="KEGG" id="mmyr:MXMO3_02764"/>
<dbReference type="InterPro" id="IPR028250">
    <property type="entry name" value="DsbDN"/>
</dbReference>
<dbReference type="Proteomes" id="UP000258927">
    <property type="component" value="Chromosome"/>
</dbReference>
<proteinExistence type="predicted"/>
<evidence type="ECO:0000313" key="3">
    <source>
        <dbReference type="EMBL" id="AVX05275.1"/>
    </source>
</evidence>
<evidence type="ECO:0000313" key="4">
    <source>
        <dbReference type="Proteomes" id="UP000258927"/>
    </source>
</evidence>
<dbReference type="AlphaFoldDB" id="A0A2R4MH28"/>
<feature type="signal peptide" evidence="1">
    <location>
        <begin position="1"/>
        <end position="22"/>
    </location>
</feature>
<accession>A0A2R4MH28</accession>
<evidence type="ECO:0000259" key="2">
    <source>
        <dbReference type="Pfam" id="PF11412"/>
    </source>
</evidence>
<dbReference type="STRING" id="1122213.GCA_000423365_00399"/>
<keyword evidence="4" id="KW-1185">Reference proteome</keyword>
<name>A0A2R4MH28_9HYPH</name>
<organism evidence="3 4">
    <name type="scientific">Maritalea myrionectae</name>
    <dbReference type="NCBI Taxonomy" id="454601"/>
    <lineage>
        <taxon>Bacteria</taxon>
        <taxon>Pseudomonadati</taxon>
        <taxon>Pseudomonadota</taxon>
        <taxon>Alphaproteobacteria</taxon>
        <taxon>Hyphomicrobiales</taxon>
        <taxon>Devosiaceae</taxon>
        <taxon>Maritalea</taxon>
    </lineage>
</organism>
<gene>
    <name evidence="3" type="ORF">MXMO3_02764</name>
</gene>
<reference evidence="3 4" key="1">
    <citation type="submission" date="2017-05" db="EMBL/GenBank/DDBJ databases">
        <title>Genome Analysis of Maritalea myrionectae HL2708#5.</title>
        <authorList>
            <consortium name="Cotde Inc.-PKNU"/>
            <person name="Jang D."/>
            <person name="Oh H.-M."/>
        </authorList>
    </citation>
    <scope>NUCLEOTIDE SEQUENCE [LARGE SCALE GENOMIC DNA]</scope>
    <source>
        <strain evidence="3 4">HL2708#5</strain>
    </source>
</reference>
<evidence type="ECO:0000256" key="1">
    <source>
        <dbReference type="SAM" id="SignalP"/>
    </source>
</evidence>
<feature type="domain" description="Thiol:disulfide interchange protein DsbD N-terminal" evidence="2">
    <location>
        <begin position="47"/>
        <end position="153"/>
    </location>
</feature>
<sequence>MKSALLRALILSAIMAPTSVLAETGPWVDVAPGAKIRLLTSDYVDPNGKMLAGLEFQLRDGMKTYWRIPGESGIPLTANWSNSQNIDQVNFLWPMPKRTISLGYFDYVYDQDFVLPFEVEISAESDKNVALLNGDLLMGICGEICVPVTYNIAQSLPLDQKDISVSFTLEAAKAYVPINDDRANAPFDAVYFDQSKNKIWVKPSSDAEENQTLILDLPNQNLLFDVPQNRPGSSLLSFEPLKEISLVDHVGMSARLTYSGREGAFEKQVPILLFDALDQ</sequence>